<evidence type="ECO:0000256" key="1">
    <source>
        <dbReference type="ARBA" id="ARBA00004141"/>
    </source>
</evidence>
<dbReference type="Pfam" id="PF08510">
    <property type="entry name" value="PIG-P"/>
    <property type="match status" value="1"/>
</dbReference>
<dbReference type="STRING" id="215637.A0A4Q0A0S6"/>
<keyword evidence="5 8" id="KW-1133">Transmembrane helix</keyword>
<evidence type="ECO:0000256" key="8">
    <source>
        <dbReference type="SAM" id="Phobius"/>
    </source>
</evidence>
<accession>A0A4Q0A0S6</accession>
<dbReference type="InterPro" id="IPR052263">
    <property type="entry name" value="GPI_Anchor_Biosynth"/>
</dbReference>
<evidence type="ECO:0000256" key="4">
    <source>
        <dbReference type="ARBA" id="ARBA00022692"/>
    </source>
</evidence>
<evidence type="ECO:0000259" key="9">
    <source>
        <dbReference type="Pfam" id="PF08510"/>
    </source>
</evidence>
<evidence type="ECO:0000256" key="7">
    <source>
        <dbReference type="PIRNR" id="PIRNR008765"/>
    </source>
</evidence>
<feature type="transmembrane region" description="Helical" evidence="8">
    <location>
        <begin position="49"/>
        <end position="71"/>
    </location>
</feature>
<evidence type="ECO:0000313" key="10">
    <source>
        <dbReference type="EMBL" id="RKP39653.1"/>
    </source>
</evidence>
<keyword evidence="6 7" id="KW-0472">Membrane</keyword>
<evidence type="ECO:0000256" key="5">
    <source>
        <dbReference type="ARBA" id="ARBA00022989"/>
    </source>
</evidence>
<dbReference type="PANTHER" id="PTHR46346">
    <property type="entry name" value="PHOSPHATIDYLINOSITOL N-ACETYLGLUCOSAMINYLTRANSFERASE SUBUNIT P"/>
    <property type="match status" value="1"/>
</dbReference>
<proteinExistence type="inferred from homology"/>
<gene>
    <name evidence="10" type="ORF">BJ085DRAFT_20273</name>
</gene>
<reference evidence="11" key="1">
    <citation type="journal article" date="2018" name="Nat. Microbiol.">
        <title>Leveraging single-cell genomics to expand the fungal tree of life.</title>
        <authorList>
            <person name="Ahrendt S.R."/>
            <person name="Quandt C.A."/>
            <person name="Ciobanu D."/>
            <person name="Clum A."/>
            <person name="Salamov A."/>
            <person name="Andreopoulos B."/>
            <person name="Cheng J.F."/>
            <person name="Woyke T."/>
            <person name="Pelin A."/>
            <person name="Henrissat B."/>
            <person name="Reynolds N.K."/>
            <person name="Benny G.L."/>
            <person name="Smith M.E."/>
            <person name="James T.Y."/>
            <person name="Grigoriev I.V."/>
        </authorList>
    </citation>
    <scope>NUCLEOTIDE SEQUENCE [LARGE SCALE GENOMIC DNA]</scope>
    <source>
        <strain evidence="11">RSA 468</strain>
    </source>
</reference>
<keyword evidence="7" id="KW-0808">Transferase</keyword>
<dbReference type="Proteomes" id="UP000268162">
    <property type="component" value="Unassembled WGS sequence"/>
</dbReference>
<keyword evidence="7" id="KW-0256">Endoplasmic reticulum</keyword>
<organism evidence="10 11">
    <name type="scientific">Dimargaris cristalligena</name>
    <dbReference type="NCBI Taxonomy" id="215637"/>
    <lineage>
        <taxon>Eukaryota</taxon>
        <taxon>Fungi</taxon>
        <taxon>Fungi incertae sedis</taxon>
        <taxon>Zoopagomycota</taxon>
        <taxon>Kickxellomycotina</taxon>
        <taxon>Dimargaritomycetes</taxon>
        <taxon>Dimargaritales</taxon>
        <taxon>Dimargaritaceae</taxon>
        <taxon>Dimargaris</taxon>
    </lineage>
</organism>
<name>A0A4Q0A0S6_9FUNG</name>
<dbReference type="InterPro" id="IPR013717">
    <property type="entry name" value="PIG-P"/>
</dbReference>
<evidence type="ECO:0000256" key="2">
    <source>
        <dbReference type="ARBA" id="ARBA00004687"/>
    </source>
</evidence>
<comment type="subcellular location">
    <subcellularLocation>
        <location evidence="7">Endoplasmic reticulum membrane</location>
    </subcellularLocation>
    <subcellularLocation>
        <location evidence="1">Membrane</location>
        <topology evidence="1">Multi-pass membrane protein</topology>
    </subcellularLocation>
</comment>
<evidence type="ECO:0000256" key="6">
    <source>
        <dbReference type="ARBA" id="ARBA00023136"/>
    </source>
</evidence>
<feature type="domain" description="PIG-P" evidence="9">
    <location>
        <begin position="9"/>
        <end position="125"/>
    </location>
</feature>
<dbReference type="EC" id="2.4.1.198" evidence="7"/>
<dbReference type="GO" id="GO:0006506">
    <property type="term" value="P:GPI anchor biosynthetic process"/>
    <property type="evidence" value="ECO:0007669"/>
    <property type="project" value="UniProtKB-UniPathway"/>
</dbReference>
<dbReference type="GO" id="GO:0017176">
    <property type="term" value="F:phosphatidylinositol N-acetylglucosaminyltransferase activity"/>
    <property type="evidence" value="ECO:0007669"/>
    <property type="project" value="UniProtKB-UniRule"/>
</dbReference>
<dbReference type="UniPathway" id="UPA00196"/>
<dbReference type="EMBL" id="ML002254">
    <property type="protein sequence ID" value="RKP39653.1"/>
    <property type="molecule type" value="Genomic_DNA"/>
</dbReference>
<dbReference type="PIRSF" id="PIRSF008765">
    <property type="entry name" value="PIG-P_GPI19"/>
    <property type="match status" value="1"/>
</dbReference>
<comment type="catalytic activity">
    <reaction evidence="7">
        <text>a 1,2-diacyl-sn-glycero-3-phospho-(1D-myo-inositol) + UDP-N-acetyl-alpha-D-glucosamine = a 6-(N-acetyl-alpha-D-glucosaminyl)-1-(1,2-diacyl-sn-glycero-3-phospho)-1D-myo-inositol + UDP + H(+)</text>
        <dbReference type="Rhea" id="RHEA:14789"/>
        <dbReference type="ChEBI" id="CHEBI:15378"/>
        <dbReference type="ChEBI" id="CHEBI:57265"/>
        <dbReference type="ChEBI" id="CHEBI:57705"/>
        <dbReference type="ChEBI" id="CHEBI:57880"/>
        <dbReference type="ChEBI" id="CHEBI:58223"/>
        <dbReference type="EC" id="2.4.1.198"/>
    </reaction>
</comment>
<comment type="subunit">
    <text evidence="7">Component of the phosphatidylinositol N-acetylglucosaminyltransferase (GPI-GlcNAc transferase) complex.</text>
</comment>
<evidence type="ECO:0000313" key="11">
    <source>
        <dbReference type="Proteomes" id="UP000268162"/>
    </source>
</evidence>
<keyword evidence="11" id="KW-1185">Reference proteome</keyword>
<dbReference type="PANTHER" id="PTHR46346:SF1">
    <property type="entry name" value="PHOSPHATIDYLINOSITOL N-ACETYLGLUCOSAMINYLTRANSFERASE SUBUNIT P"/>
    <property type="match status" value="1"/>
</dbReference>
<feature type="transmembrane region" description="Helical" evidence="8">
    <location>
        <begin position="12"/>
        <end position="34"/>
    </location>
</feature>
<comment type="similarity">
    <text evidence="7">Belongs to the GPI19 family.</text>
</comment>
<comment type="function">
    <text evidence="7">Part of the complex catalyzing the transfer of N-acetylglucosamine from UDP-N-acetylglucosamine to phosphatidylinositol, the first step of GPI biosynthesis.</text>
</comment>
<dbReference type="AlphaFoldDB" id="A0A4Q0A0S6"/>
<dbReference type="GO" id="GO:0005789">
    <property type="term" value="C:endoplasmic reticulum membrane"/>
    <property type="evidence" value="ECO:0007669"/>
    <property type="project" value="UniProtKB-SubCell"/>
</dbReference>
<sequence length="126" mass="14885">MVPETKTPKYEIYGFVIHIISYLFFAIYLCWAYIPDTILHSIGISYYPIRYWALAIPAWLVMFVAFIYLMFFAHNLVNTPPLNSYATLTDEHALYLTEISDRYLDPDSIPEIRDIPISEVNRYVYQ</sequence>
<keyword evidence="4 8" id="KW-0812">Transmembrane</keyword>
<keyword evidence="3 7" id="KW-0337">GPI-anchor biosynthesis</keyword>
<dbReference type="InterPro" id="IPR016542">
    <property type="entry name" value="PIG-P_GPI19"/>
</dbReference>
<protein>
    <recommendedName>
        <fullName evidence="7">Phosphatidylinositol N-acetylglucosaminyltransferase subunit GPI19</fullName>
        <ecNumber evidence="7">2.4.1.198</ecNumber>
    </recommendedName>
</protein>
<evidence type="ECO:0000256" key="3">
    <source>
        <dbReference type="ARBA" id="ARBA00022502"/>
    </source>
</evidence>
<comment type="pathway">
    <text evidence="2 7">Glycolipid biosynthesis; glycosylphosphatidylinositol-anchor biosynthesis.</text>
</comment>